<reference evidence="3" key="1">
    <citation type="journal article" date="2014" name="Int. J. Syst. Evol. Microbiol.">
        <title>Complete genome sequence of Corynebacterium casei LMG S-19264T (=DSM 44701T), isolated from a smear-ripened cheese.</title>
        <authorList>
            <consortium name="US DOE Joint Genome Institute (JGI-PGF)"/>
            <person name="Walter F."/>
            <person name="Albersmeier A."/>
            <person name="Kalinowski J."/>
            <person name="Ruckert C."/>
        </authorList>
    </citation>
    <scope>NUCLEOTIDE SEQUENCE</scope>
    <source>
        <strain evidence="3">CGMCC 4.7398</strain>
    </source>
</reference>
<protein>
    <submittedName>
        <fullName evidence="3">DNA-directed RNA polymerase sigma-70 factor</fullName>
    </submittedName>
</protein>
<dbReference type="InterPro" id="IPR013325">
    <property type="entry name" value="RNA_pol_sigma_r2"/>
</dbReference>
<dbReference type="Gene3D" id="1.10.1740.10">
    <property type="match status" value="1"/>
</dbReference>
<dbReference type="InterPro" id="IPR052704">
    <property type="entry name" value="ECF_Sigma-70_Domain"/>
</dbReference>
<gene>
    <name evidence="3" type="ORF">GCM10017772_38240</name>
</gene>
<dbReference type="GO" id="GO:0000428">
    <property type="term" value="C:DNA-directed RNA polymerase complex"/>
    <property type="evidence" value="ECO:0007669"/>
    <property type="project" value="UniProtKB-KW"/>
</dbReference>
<evidence type="ECO:0000313" key="4">
    <source>
        <dbReference type="Proteomes" id="UP000627369"/>
    </source>
</evidence>
<feature type="region of interest" description="Disordered" evidence="1">
    <location>
        <begin position="1"/>
        <end position="28"/>
    </location>
</feature>
<dbReference type="Gene3D" id="1.10.10.10">
    <property type="entry name" value="Winged helix-like DNA-binding domain superfamily/Winged helix DNA-binding domain"/>
    <property type="match status" value="1"/>
</dbReference>
<feature type="domain" description="RNA polymerase sigma-70 region 2" evidence="2">
    <location>
        <begin position="43"/>
        <end position="102"/>
    </location>
</feature>
<reference evidence="3" key="2">
    <citation type="submission" date="2020-09" db="EMBL/GenBank/DDBJ databases">
        <authorList>
            <person name="Sun Q."/>
            <person name="Zhou Y."/>
        </authorList>
    </citation>
    <scope>NUCLEOTIDE SEQUENCE</scope>
    <source>
        <strain evidence="3">CGMCC 4.7398</strain>
    </source>
</reference>
<evidence type="ECO:0000259" key="2">
    <source>
        <dbReference type="Pfam" id="PF04542"/>
    </source>
</evidence>
<dbReference type="SUPFAM" id="SSF88659">
    <property type="entry name" value="Sigma3 and sigma4 domains of RNA polymerase sigma factors"/>
    <property type="match status" value="1"/>
</dbReference>
<keyword evidence="3" id="KW-0804">Transcription</keyword>
<dbReference type="RefSeq" id="WP_189670882.1">
    <property type="nucleotide sequence ID" value="NZ_BNAS01000006.1"/>
</dbReference>
<comment type="caution">
    <text evidence="3">The sequence shown here is derived from an EMBL/GenBank/DDBJ whole genome shotgun (WGS) entry which is preliminary data.</text>
</comment>
<dbReference type="InterPro" id="IPR013324">
    <property type="entry name" value="RNA_pol_sigma_r3/r4-like"/>
</dbReference>
<dbReference type="PANTHER" id="PTHR30173">
    <property type="entry name" value="SIGMA 19 FACTOR"/>
    <property type="match status" value="1"/>
</dbReference>
<dbReference type="Proteomes" id="UP000627369">
    <property type="component" value="Unassembled WGS sequence"/>
</dbReference>
<accession>A0A919G3S1</accession>
<dbReference type="NCBIfam" id="TIGR02937">
    <property type="entry name" value="sigma70-ECF"/>
    <property type="match status" value="1"/>
</dbReference>
<keyword evidence="4" id="KW-1185">Reference proteome</keyword>
<dbReference type="AlphaFoldDB" id="A0A919G3S1"/>
<evidence type="ECO:0000256" key="1">
    <source>
        <dbReference type="SAM" id="MobiDB-lite"/>
    </source>
</evidence>
<dbReference type="InterPro" id="IPR007627">
    <property type="entry name" value="RNA_pol_sigma70_r2"/>
</dbReference>
<proteinExistence type="predicted"/>
<name>A0A919G3S1_9MICO</name>
<dbReference type="GO" id="GO:0016987">
    <property type="term" value="F:sigma factor activity"/>
    <property type="evidence" value="ECO:0007669"/>
    <property type="project" value="TreeGrafter"/>
</dbReference>
<dbReference type="EMBL" id="BNAS01000006">
    <property type="protein sequence ID" value="GHH77376.1"/>
    <property type="molecule type" value="Genomic_DNA"/>
</dbReference>
<dbReference type="GO" id="GO:0006352">
    <property type="term" value="P:DNA-templated transcription initiation"/>
    <property type="evidence" value="ECO:0007669"/>
    <property type="project" value="InterPro"/>
</dbReference>
<keyword evidence="3" id="KW-0240">DNA-directed RNA polymerase</keyword>
<evidence type="ECO:0000313" key="3">
    <source>
        <dbReference type="EMBL" id="GHH77376.1"/>
    </source>
</evidence>
<organism evidence="3 4">
    <name type="scientific">Promicromonospora soli</name>
    <dbReference type="NCBI Taxonomy" id="2035533"/>
    <lineage>
        <taxon>Bacteria</taxon>
        <taxon>Bacillati</taxon>
        <taxon>Actinomycetota</taxon>
        <taxon>Actinomycetes</taxon>
        <taxon>Micrococcales</taxon>
        <taxon>Promicromonosporaceae</taxon>
        <taxon>Promicromonospora</taxon>
    </lineage>
</organism>
<dbReference type="SUPFAM" id="SSF88946">
    <property type="entry name" value="Sigma2 domain of RNA polymerase sigma factors"/>
    <property type="match status" value="1"/>
</dbReference>
<dbReference type="InterPro" id="IPR014284">
    <property type="entry name" value="RNA_pol_sigma-70_dom"/>
</dbReference>
<feature type="compositionally biased region" description="Polar residues" evidence="1">
    <location>
        <begin position="1"/>
        <end position="14"/>
    </location>
</feature>
<dbReference type="Pfam" id="PF04542">
    <property type="entry name" value="Sigma70_r2"/>
    <property type="match status" value="1"/>
</dbReference>
<dbReference type="PANTHER" id="PTHR30173:SF36">
    <property type="entry name" value="ECF RNA POLYMERASE SIGMA FACTOR SIGJ"/>
    <property type="match status" value="1"/>
</dbReference>
<sequence>MSSRGSGDQLSVRTPSHRTENERLQATDIEAGPERGLQVFLAERTRLLWVAYRVVGDSAMAEDVVQDAWLRWQRMDRLEVTNPAAWLTTATTHLAINIIQSARYRHERLTDSAWLGAVRASDEPAEYAERAVAVDRMLAFLMAKLTASELAACLLRKCFSYPYQEIAEVLRTSAPNARQLVRRSQVSIAGDRMHQVDAAAHRQLATAFTAAMVEGDIERLERLLADRAGNLSHGNVRQSS</sequence>
<dbReference type="InterPro" id="IPR036388">
    <property type="entry name" value="WH-like_DNA-bd_sf"/>
</dbReference>